<protein>
    <submittedName>
        <fullName evidence="2">Nuclear pore protein</fullName>
    </submittedName>
</protein>
<name>A0A0N5BEY8_STREA</name>
<keyword evidence="1" id="KW-1185">Reference proteome</keyword>
<sequence>MNIDTHPTYESLCFIERVFKFLGKQNECDVADVYEKLDFGIYKAIVRYGKNLALDGRKSAKFAKKLKENFIDTTLDDGTEGKNNKLITFIDDLLYDSQFMDQKYLDLDKIDIGTLFKIYEPISSHREELLLQKAMYNYCRRSFTKKKLVNELSFFLMNNSLESIYAESNDYSQLINLAGRKIYSLHDDSRINHKFFCDWRLDDLMYTSGLTMILQYQKFCNVNASLTILEYIQTMHSRERIEKCEELFLLQEEIYAYHYEKKNEEYGPAYDNFVVTSVKKYPKFVNLLMVYLRRCGKHRTTQIDNSFIESLDISKLPKMMAIIYNEYLLFKKELNKGISNYPPYPSFDRFRETILKYADEITRFTLSPIIWNLLLKLESKYGSRESLKRSFFRGLESVGWSKEYYMKYLLCESSAFDDVFQLLIEKGFRVRCLKEELSILLQP</sequence>
<proteinExistence type="predicted"/>
<organism evidence="1 2">
    <name type="scientific">Strongyloides papillosus</name>
    <name type="common">Intestinal threadworm</name>
    <dbReference type="NCBI Taxonomy" id="174720"/>
    <lineage>
        <taxon>Eukaryota</taxon>
        <taxon>Metazoa</taxon>
        <taxon>Ecdysozoa</taxon>
        <taxon>Nematoda</taxon>
        <taxon>Chromadorea</taxon>
        <taxon>Rhabditida</taxon>
        <taxon>Tylenchina</taxon>
        <taxon>Panagrolaimomorpha</taxon>
        <taxon>Strongyloidoidea</taxon>
        <taxon>Strongyloididae</taxon>
        <taxon>Strongyloides</taxon>
    </lineage>
</organism>
<reference evidence="2" key="1">
    <citation type="submission" date="2017-02" db="UniProtKB">
        <authorList>
            <consortium name="WormBaseParasite"/>
        </authorList>
    </citation>
    <scope>IDENTIFICATION</scope>
</reference>
<evidence type="ECO:0000313" key="1">
    <source>
        <dbReference type="Proteomes" id="UP000046392"/>
    </source>
</evidence>
<dbReference type="STRING" id="174720.A0A0N5BEY8"/>
<dbReference type="AlphaFoldDB" id="A0A0N5BEY8"/>
<dbReference type="Proteomes" id="UP000046392">
    <property type="component" value="Unplaced"/>
</dbReference>
<accession>A0A0N5BEY8</accession>
<evidence type="ECO:0000313" key="2">
    <source>
        <dbReference type="WBParaSite" id="SPAL_0000455800.1"/>
    </source>
</evidence>
<dbReference type="WBParaSite" id="SPAL_0000455800.1">
    <property type="protein sequence ID" value="SPAL_0000455800.1"/>
    <property type="gene ID" value="SPAL_0000455800"/>
</dbReference>